<evidence type="ECO:0000313" key="3">
    <source>
        <dbReference type="Proteomes" id="UP000499080"/>
    </source>
</evidence>
<accession>A0A4Y2SW03</accession>
<evidence type="ECO:0000313" key="2">
    <source>
        <dbReference type="EMBL" id="GBN91843.1"/>
    </source>
</evidence>
<comment type="caution">
    <text evidence="2">The sequence shown here is derived from an EMBL/GenBank/DDBJ whole genome shotgun (WGS) entry which is preliminary data.</text>
</comment>
<gene>
    <name evidence="2" type="ORF">AVEN_96854_1</name>
</gene>
<dbReference type="AlphaFoldDB" id="A0A4Y2SW03"/>
<proteinExistence type="predicted"/>
<name>A0A4Y2SW03_ARAVE</name>
<protein>
    <submittedName>
        <fullName evidence="2">Uncharacterized protein</fullName>
    </submittedName>
</protein>
<feature type="region of interest" description="Disordered" evidence="1">
    <location>
        <begin position="27"/>
        <end position="56"/>
    </location>
</feature>
<sequence length="56" mass="6206">MTSSSRNNRRILPIQGRVYIPLSFQQDVTTPEDAEELPPASRTDGKAQIPALTPLQ</sequence>
<dbReference type="EMBL" id="BGPR01024094">
    <property type="protein sequence ID" value="GBN91843.1"/>
    <property type="molecule type" value="Genomic_DNA"/>
</dbReference>
<dbReference type="Proteomes" id="UP000499080">
    <property type="component" value="Unassembled WGS sequence"/>
</dbReference>
<evidence type="ECO:0000256" key="1">
    <source>
        <dbReference type="SAM" id="MobiDB-lite"/>
    </source>
</evidence>
<feature type="non-terminal residue" evidence="2">
    <location>
        <position position="56"/>
    </location>
</feature>
<reference evidence="2 3" key="1">
    <citation type="journal article" date="2019" name="Sci. Rep.">
        <title>Orb-weaving spider Araneus ventricosus genome elucidates the spidroin gene catalogue.</title>
        <authorList>
            <person name="Kono N."/>
            <person name="Nakamura H."/>
            <person name="Ohtoshi R."/>
            <person name="Moran D.A.P."/>
            <person name="Shinohara A."/>
            <person name="Yoshida Y."/>
            <person name="Fujiwara M."/>
            <person name="Mori M."/>
            <person name="Tomita M."/>
            <person name="Arakawa K."/>
        </authorList>
    </citation>
    <scope>NUCLEOTIDE SEQUENCE [LARGE SCALE GENOMIC DNA]</scope>
</reference>
<keyword evidence="3" id="KW-1185">Reference proteome</keyword>
<organism evidence="2 3">
    <name type="scientific">Araneus ventricosus</name>
    <name type="common">Orbweaver spider</name>
    <name type="synonym">Epeira ventricosa</name>
    <dbReference type="NCBI Taxonomy" id="182803"/>
    <lineage>
        <taxon>Eukaryota</taxon>
        <taxon>Metazoa</taxon>
        <taxon>Ecdysozoa</taxon>
        <taxon>Arthropoda</taxon>
        <taxon>Chelicerata</taxon>
        <taxon>Arachnida</taxon>
        <taxon>Araneae</taxon>
        <taxon>Araneomorphae</taxon>
        <taxon>Entelegynae</taxon>
        <taxon>Araneoidea</taxon>
        <taxon>Araneidae</taxon>
        <taxon>Araneus</taxon>
    </lineage>
</organism>